<evidence type="ECO:0000259" key="1">
    <source>
        <dbReference type="PROSITE" id="PS50011"/>
    </source>
</evidence>
<dbReference type="PANTHER" id="PTHR45631:SF202">
    <property type="entry name" value="SENESCENCE-INDUCED RECEPTOR-LIKE SERINE_THREONINE-PROTEIN KINASE"/>
    <property type="match status" value="1"/>
</dbReference>
<dbReference type="GO" id="GO:0005524">
    <property type="term" value="F:ATP binding"/>
    <property type="evidence" value="ECO:0007669"/>
    <property type="project" value="InterPro"/>
</dbReference>
<keyword evidence="2" id="KW-0418">Kinase</keyword>
<gene>
    <name evidence="2" type="ORF">QJS04_geneDACA002581</name>
</gene>
<evidence type="ECO:0000313" key="2">
    <source>
        <dbReference type="EMBL" id="KAK1267513.1"/>
    </source>
</evidence>
<reference evidence="2" key="2">
    <citation type="submission" date="2023-06" db="EMBL/GenBank/DDBJ databases">
        <authorList>
            <person name="Ma L."/>
            <person name="Liu K.-W."/>
            <person name="Li Z."/>
            <person name="Hsiao Y.-Y."/>
            <person name="Qi Y."/>
            <person name="Fu T."/>
            <person name="Tang G."/>
            <person name="Zhang D."/>
            <person name="Sun W.-H."/>
            <person name="Liu D.-K."/>
            <person name="Li Y."/>
            <person name="Chen G.-Z."/>
            <person name="Liu X.-D."/>
            <person name="Liao X.-Y."/>
            <person name="Jiang Y.-T."/>
            <person name="Yu X."/>
            <person name="Hao Y."/>
            <person name="Huang J."/>
            <person name="Zhao X.-W."/>
            <person name="Ke S."/>
            <person name="Chen Y.-Y."/>
            <person name="Wu W.-L."/>
            <person name="Hsu J.-L."/>
            <person name="Lin Y.-F."/>
            <person name="Huang M.-D."/>
            <person name="Li C.-Y."/>
            <person name="Huang L."/>
            <person name="Wang Z.-W."/>
            <person name="Zhao X."/>
            <person name="Zhong W.-Y."/>
            <person name="Peng D.-H."/>
            <person name="Ahmad S."/>
            <person name="Lan S."/>
            <person name="Zhang J.-S."/>
            <person name="Tsai W.-C."/>
            <person name="Van De Peer Y."/>
            <person name="Liu Z.-J."/>
        </authorList>
    </citation>
    <scope>NUCLEOTIDE SEQUENCE</scope>
    <source>
        <strain evidence="2">SCP</strain>
        <tissue evidence="2">Leaves</tissue>
    </source>
</reference>
<feature type="domain" description="Protein kinase" evidence="1">
    <location>
        <begin position="54"/>
        <end position="293"/>
    </location>
</feature>
<evidence type="ECO:0000313" key="3">
    <source>
        <dbReference type="Proteomes" id="UP001179952"/>
    </source>
</evidence>
<organism evidence="2 3">
    <name type="scientific">Acorus gramineus</name>
    <name type="common">Dwarf sweet flag</name>
    <dbReference type="NCBI Taxonomy" id="55184"/>
    <lineage>
        <taxon>Eukaryota</taxon>
        <taxon>Viridiplantae</taxon>
        <taxon>Streptophyta</taxon>
        <taxon>Embryophyta</taxon>
        <taxon>Tracheophyta</taxon>
        <taxon>Spermatophyta</taxon>
        <taxon>Magnoliopsida</taxon>
        <taxon>Liliopsida</taxon>
        <taxon>Acoraceae</taxon>
        <taxon>Acorus</taxon>
    </lineage>
</organism>
<dbReference type="InterPro" id="IPR000719">
    <property type="entry name" value="Prot_kinase_dom"/>
</dbReference>
<reference evidence="2" key="1">
    <citation type="journal article" date="2023" name="Nat. Commun.">
        <title>Diploid and tetraploid genomes of Acorus and the evolution of monocots.</title>
        <authorList>
            <person name="Ma L."/>
            <person name="Liu K.W."/>
            <person name="Li Z."/>
            <person name="Hsiao Y.Y."/>
            <person name="Qi Y."/>
            <person name="Fu T."/>
            <person name="Tang G.D."/>
            <person name="Zhang D."/>
            <person name="Sun W.H."/>
            <person name="Liu D.K."/>
            <person name="Li Y."/>
            <person name="Chen G.Z."/>
            <person name="Liu X.D."/>
            <person name="Liao X.Y."/>
            <person name="Jiang Y.T."/>
            <person name="Yu X."/>
            <person name="Hao Y."/>
            <person name="Huang J."/>
            <person name="Zhao X.W."/>
            <person name="Ke S."/>
            <person name="Chen Y.Y."/>
            <person name="Wu W.L."/>
            <person name="Hsu J.L."/>
            <person name="Lin Y.F."/>
            <person name="Huang M.D."/>
            <person name="Li C.Y."/>
            <person name="Huang L."/>
            <person name="Wang Z.W."/>
            <person name="Zhao X."/>
            <person name="Zhong W.Y."/>
            <person name="Peng D.H."/>
            <person name="Ahmad S."/>
            <person name="Lan S."/>
            <person name="Zhang J.S."/>
            <person name="Tsai W.C."/>
            <person name="Van de Peer Y."/>
            <person name="Liu Z.J."/>
        </authorList>
    </citation>
    <scope>NUCLEOTIDE SEQUENCE</scope>
    <source>
        <strain evidence="2">SCP</strain>
    </source>
</reference>
<protein>
    <submittedName>
        <fullName evidence="2">LRR receptor-like serine/threonine-protein kinase</fullName>
    </submittedName>
</protein>
<dbReference type="Gene3D" id="3.30.200.20">
    <property type="entry name" value="Phosphorylase Kinase, domain 1"/>
    <property type="match status" value="1"/>
</dbReference>
<dbReference type="PROSITE" id="PS50011">
    <property type="entry name" value="PROTEIN_KINASE_DOM"/>
    <property type="match status" value="1"/>
</dbReference>
<accession>A0AAV9ATN7</accession>
<proteinExistence type="predicted"/>
<dbReference type="SUPFAM" id="SSF56112">
    <property type="entry name" value="Protein kinase-like (PK-like)"/>
    <property type="match status" value="1"/>
</dbReference>
<dbReference type="AlphaFoldDB" id="A0AAV9ATN7"/>
<comment type="caution">
    <text evidence="2">The sequence shown here is derived from an EMBL/GenBank/DDBJ whole genome shotgun (WGS) entry which is preliminary data.</text>
</comment>
<dbReference type="EMBL" id="JAUJYN010000007">
    <property type="protein sequence ID" value="KAK1267513.1"/>
    <property type="molecule type" value="Genomic_DNA"/>
</dbReference>
<dbReference type="PANTHER" id="PTHR45631">
    <property type="entry name" value="OS07G0107800 PROTEIN-RELATED"/>
    <property type="match status" value="1"/>
</dbReference>
<keyword evidence="2" id="KW-0808">Transferase</keyword>
<dbReference type="Pfam" id="PF07714">
    <property type="entry name" value="PK_Tyr_Ser-Thr"/>
    <property type="match status" value="1"/>
</dbReference>
<dbReference type="Pfam" id="PF00069">
    <property type="entry name" value="Pkinase"/>
    <property type="match status" value="1"/>
</dbReference>
<keyword evidence="3" id="KW-1185">Reference proteome</keyword>
<dbReference type="InterPro" id="IPR011009">
    <property type="entry name" value="Kinase-like_dom_sf"/>
</dbReference>
<dbReference type="InterPro" id="IPR001245">
    <property type="entry name" value="Ser-Thr/Tyr_kinase_cat_dom"/>
</dbReference>
<keyword evidence="2" id="KW-0675">Receptor</keyword>
<dbReference type="Proteomes" id="UP001179952">
    <property type="component" value="Unassembled WGS sequence"/>
</dbReference>
<dbReference type="GO" id="GO:0004672">
    <property type="term" value="F:protein kinase activity"/>
    <property type="evidence" value="ECO:0007669"/>
    <property type="project" value="InterPro"/>
</dbReference>
<sequence>MMNISNNPPSSSKENEQPRTFFKVVRPMCVLTGSGISNLISIMEKDKISPLVTMPLVPKNKIGEFGTVYHGQKNDGTPVAVKILSKESNQGTTEFQNETKVLMKVQHENLVRFIGYCDDGVEKALIYKYMSGGNLKTHLDNGTGPADWRQRLKIAVDVAKDQNLVVKVADLWISKILPDNVTSIITRVMGTSGYLDPEYHRTKTLNVKSDVYSYGVVLYELITGKPATINEMKVSDWVHEMLVKKEDVADPRFEGKYHKRSLEEAIQIASECTLSESKSRPTMSVVVSKLGYISIDCGIPKNSDYTGDIINITYILLMINSEIPESTEISPRSE</sequence>
<dbReference type="Gene3D" id="1.10.510.10">
    <property type="entry name" value="Transferase(Phosphotransferase) domain 1"/>
    <property type="match status" value="1"/>
</dbReference>
<name>A0AAV9ATN7_ACOGR</name>